<dbReference type="EMBL" id="CAJMWT010009109">
    <property type="protein sequence ID" value="CAE6536958.1"/>
    <property type="molecule type" value="Genomic_DNA"/>
</dbReference>
<dbReference type="PANTHER" id="PTHR24064">
    <property type="entry name" value="SOLUTE CARRIER FAMILY 22 MEMBER"/>
    <property type="match status" value="1"/>
</dbReference>
<dbReference type="InterPro" id="IPR036259">
    <property type="entry name" value="MFS_trans_sf"/>
</dbReference>
<dbReference type="PROSITE" id="PS00216">
    <property type="entry name" value="SUGAR_TRANSPORT_1"/>
    <property type="match status" value="1"/>
</dbReference>
<dbReference type="InterPro" id="IPR005828">
    <property type="entry name" value="MFS_sugar_transport-like"/>
</dbReference>
<feature type="transmembrane region" description="Helical" evidence="6">
    <location>
        <begin position="136"/>
        <end position="155"/>
    </location>
</feature>
<feature type="transmembrane region" description="Helical" evidence="6">
    <location>
        <begin position="107"/>
        <end position="124"/>
    </location>
</feature>
<dbReference type="CDD" id="cd17364">
    <property type="entry name" value="MFS_PhT"/>
    <property type="match status" value="1"/>
</dbReference>
<evidence type="ECO:0000313" key="8">
    <source>
        <dbReference type="EMBL" id="CAE6536958.1"/>
    </source>
</evidence>
<evidence type="ECO:0000256" key="2">
    <source>
        <dbReference type="ARBA" id="ARBA00022692"/>
    </source>
</evidence>
<gene>
    <name evidence="8" type="ORF">RDB_LOCUS188149</name>
</gene>
<evidence type="ECO:0000313" key="9">
    <source>
        <dbReference type="Proteomes" id="UP000663843"/>
    </source>
</evidence>
<comment type="subcellular location">
    <subcellularLocation>
        <location evidence="1">Membrane</location>
        <topology evidence="1">Multi-pass membrane protein</topology>
    </subcellularLocation>
</comment>
<dbReference type="InterPro" id="IPR020846">
    <property type="entry name" value="MFS_dom"/>
</dbReference>
<dbReference type="SUPFAM" id="SSF103473">
    <property type="entry name" value="MFS general substrate transporter"/>
    <property type="match status" value="1"/>
</dbReference>
<sequence>MDESKAFDLRHRLHNSLRSYIPRDMPRDNSQIQYTYDERRRKALEEVDNAWFSIFHVKACLVAGIGFFTCAYGIFSIGIAETMIGLVYGSKDQDMDTPRKLSYEKELALKVSTQVGIFFGQLLFGWLADAVGRKKIYGLELMIVILGTMGQACAGDGRAVNIIVLLAVWRFVMGVGIGADYPLSAVITSEFSPKRVRGRMMTVVFAMQGFGNFAAALVALIVTKAFQFYLDNTMNPDLLLDSIDRCWRLLIGLGAVPGCIALFCRLTIPETPRFTMDVERNVEQAVQDVTTFLTTGQYNVDPDAAIRRANAPKASWVNFKHYFGQWRNFKLLFGMAYAWFALDVPFYTLGLNSLGLLKPLNLLPKNSCEYNLRHSRRIMLDASIGNLILAAGGLIPGYWATFFLIDSWGRKPIQIMGFIVLTVIFLVMGGAWESLHGDSGEKVLVFLYCMANFFQNFGPNTTTFIVPGEAFPTRYRATAHGICAAAGKLGAILSQVIFSVLNHHFNNDGACNTSELNQFVRIMIFVFAFFTLTGAAATLLIEETKRRTLEDISNERQDGFISEGAGPLEADLGADETNDSYQRIHNGGA</sequence>
<evidence type="ECO:0000256" key="4">
    <source>
        <dbReference type="ARBA" id="ARBA00023136"/>
    </source>
</evidence>
<feature type="transmembrane region" description="Helical" evidence="6">
    <location>
        <begin position="61"/>
        <end position="87"/>
    </location>
</feature>
<dbReference type="AlphaFoldDB" id="A0A8H3HQ58"/>
<evidence type="ECO:0000256" key="6">
    <source>
        <dbReference type="SAM" id="Phobius"/>
    </source>
</evidence>
<feature type="transmembrane region" description="Helical" evidence="6">
    <location>
        <begin position="162"/>
        <end position="183"/>
    </location>
</feature>
<feature type="transmembrane region" description="Helical" evidence="6">
    <location>
        <begin position="413"/>
        <end position="432"/>
    </location>
</feature>
<evidence type="ECO:0000256" key="3">
    <source>
        <dbReference type="ARBA" id="ARBA00022989"/>
    </source>
</evidence>
<evidence type="ECO:0000259" key="7">
    <source>
        <dbReference type="PROSITE" id="PS50850"/>
    </source>
</evidence>
<dbReference type="PROSITE" id="PS00217">
    <property type="entry name" value="SUGAR_TRANSPORT_2"/>
    <property type="match status" value="1"/>
</dbReference>
<keyword evidence="4 6" id="KW-0472">Membrane</keyword>
<feature type="transmembrane region" description="Helical" evidence="6">
    <location>
        <begin position="203"/>
        <end position="226"/>
    </location>
</feature>
<protein>
    <recommendedName>
        <fullName evidence="7">Major facilitator superfamily (MFS) profile domain-containing protein</fullName>
    </recommendedName>
</protein>
<feature type="region of interest" description="Disordered" evidence="5">
    <location>
        <begin position="560"/>
        <end position="589"/>
    </location>
</feature>
<feature type="transmembrane region" description="Helical" evidence="6">
    <location>
        <begin position="336"/>
        <end position="357"/>
    </location>
</feature>
<feature type="domain" description="Major facilitator superfamily (MFS) profile" evidence="7">
    <location>
        <begin position="59"/>
        <end position="546"/>
    </location>
</feature>
<dbReference type="Proteomes" id="UP000663843">
    <property type="component" value="Unassembled WGS sequence"/>
</dbReference>
<keyword evidence="3 6" id="KW-1133">Transmembrane helix</keyword>
<keyword evidence="2 6" id="KW-0812">Transmembrane</keyword>
<dbReference type="GO" id="GO:0016020">
    <property type="term" value="C:membrane"/>
    <property type="evidence" value="ECO:0007669"/>
    <property type="project" value="UniProtKB-SubCell"/>
</dbReference>
<accession>A0A8H3HQ58</accession>
<dbReference type="PROSITE" id="PS50850">
    <property type="entry name" value="MFS"/>
    <property type="match status" value="1"/>
</dbReference>
<dbReference type="Gene3D" id="1.20.1250.20">
    <property type="entry name" value="MFS general substrate transporter like domains"/>
    <property type="match status" value="2"/>
</dbReference>
<feature type="transmembrane region" description="Helical" evidence="6">
    <location>
        <begin position="378"/>
        <end position="401"/>
    </location>
</feature>
<comment type="caution">
    <text evidence="8">The sequence shown here is derived from an EMBL/GenBank/DDBJ whole genome shotgun (WGS) entry which is preliminary data.</text>
</comment>
<evidence type="ECO:0000256" key="5">
    <source>
        <dbReference type="SAM" id="MobiDB-lite"/>
    </source>
</evidence>
<proteinExistence type="predicted"/>
<dbReference type="InterPro" id="IPR005829">
    <property type="entry name" value="Sugar_transporter_CS"/>
</dbReference>
<dbReference type="GO" id="GO:0022857">
    <property type="term" value="F:transmembrane transporter activity"/>
    <property type="evidence" value="ECO:0007669"/>
    <property type="project" value="InterPro"/>
</dbReference>
<evidence type="ECO:0000256" key="1">
    <source>
        <dbReference type="ARBA" id="ARBA00004141"/>
    </source>
</evidence>
<reference evidence="8" key="1">
    <citation type="submission" date="2021-01" db="EMBL/GenBank/DDBJ databases">
        <authorList>
            <person name="Kaushik A."/>
        </authorList>
    </citation>
    <scope>NUCLEOTIDE SEQUENCE</scope>
    <source>
        <strain evidence="8">AG2-2IIIB</strain>
    </source>
</reference>
<feature type="transmembrane region" description="Helical" evidence="6">
    <location>
        <begin position="522"/>
        <end position="541"/>
    </location>
</feature>
<organism evidence="8 9">
    <name type="scientific">Rhizoctonia solani</name>
    <dbReference type="NCBI Taxonomy" id="456999"/>
    <lineage>
        <taxon>Eukaryota</taxon>
        <taxon>Fungi</taxon>
        <taxon>Dikarya</taxon>
        <taxon>Basidiomycota</taxon>
        <taxon>Agaricomycotina</taxon>
        <taxon>Agaricomycetes</taxon>
        <taxon>Cantharellales</taxon>
        <taxon>Ceratobasidiaceae</taxon>
        <taxon>Rhizoctonia</taxon>
    </lineage>
</organism>
<feature type="transmembrane region" description="Helical" evidence="6">
    <location>
        <begin position="247"/>
        <end position="268"/>
    </location>
</feature>
<name>A0A8H3HQ58_9AGAM</name>
<dbReference type="Pfam" id="PF00083">
    <property type="entry name" value="Sugar_tr"/>
    <property type="match status" value="1"/>
</dbReference>